<proteinExistence type="predicted"/>
<dbReference type="Proteomes" id="UP000046393">
    <property type="component" value="Unplaced"/>
</dbReference>
<dbReference type="InterPro" id="IPR016024">
    <property type="entry name" value="ARM-type_fold"/>
</dbReference>
<name>A0A0N5ADA1_9BILA</name>
<reference evidence="2" key="1">
    <citation type="submission" date="2017-02" db="UniProtKB">
        <authorList>
            <consortium name="WormBaseParasite"/>
        </authorList>
    </citation>
    <scope>IDENTIFICATION</scope>
</reference>
<dbReference type="Gene3D" id="1.25.10.10">
    <property type="entry name" value="Leucine-rich Repeat Variant"/>
    <property type="match status" value="1"/>
</dbReference>
<dbReference type="STRING" id="451379.A0A0N5ADA1"/>
<organism evidence="1 2">
    <name type="scientific">Syphacia muris</name>
    <dbReference type="NCBI Taxonomy" id="451379"/>
    <lineage>
        <taxon>Eukaryota</taxon>
        <taxon>Metazoa</taxon>
        <taxon>Ecdysozoa</taxon>
        <taxon>Nematoda</taxon>
        <taxon>Chromadorea</taxon>
        <taxon>Rhabditida</taxon>
        <taxon>Spirurina</taxon>
        <taxon>Oxyuridomorpha</taxon>
        <taxon>Oxyuroidea</taxon>
        <taxon>Oxyuridae</taxon>
        <taxon>Syphacia</taxon>
    </lineage>
</organism>
<evidence type="ECO:0000313" key="1">
    <source>
        <dbReference type="Proteomes" id="UP000046393"/>
    </source>
</evidence>
<accession>A0A0N5ADA1</accession>
<dbReference type="WBParaSite" id="SMUV_0000214301-mRNA-1">
    <property type="protein sequence ID" value="SMUV_0000214301-mRNA-1"/>
    <property type="gene ID" value="SMUV_0000214301"/>
</dbReference>
<evidence type="ECO:0000313" key="2">
    <source>
        <dbReference type="WBParaSite" id="SMUV_0000214301-mRNA-1"/>
    </source>
</evidence>
<keyword evidence="1" id="KW-1185">Reference proteome</keyword>
<protein>
    <submittedName>
        <fullName evidence="2">Beta-catenin-like protein 1</fullName>
    </submittedName>
</protein>
<dbReference type="InterPro" id="IPR011989">
    <property type="entry name" value="ARM-like"/>
</dbReference>
<dbReference type="SUPFAM" id="SSF48371">
    <property type="entry name" value="ARM repeat"/>
    <property type="match status" value="1"/>
</dbReference>
<sequence length="815" mass="92602">MNTSCDIYPSQQREQQYVYEQQMPSTSYAGGYKNPAVSYTYRSQAPGYFPPNYDMRVQYPQGQQQMTPMPSNGALLRPESATMNYPSRSQIDRKMMNTHEWMRNHRFMNVAQEHCRSGTAINCLHSFQSPSVISRFTHMSAATDVSMSSVQSLLSDVRRLEELRTGNSAVSSSSSSCVENINPNRNIEYEQTATACLDNICNIVQESIVNQDKTSLRSAVDSLFIITKNSDFNVASECSLEALMRKLVDLIARLDPGRLESEMCAIMERTLSAISRMLAFDKVKKLMDKWDVKSLLTTFVPWIIPSEKFCLFALTTIHSLIEMTDPRRCFNVNLIREIMIKSEVLQIMLIMRLVEVMSLMEQKGNNYFINSPKRKQYVFVLIRHVFYNDENLKLLFTSRNGMELLLHLLVRERDESTIYRIIHVLYALVSTSNKTFGLQFSNFKGLELLGRVAEKLYQSYRVVEYALLALRAVSDIEEIRASDNAITINHTLVVMERYRCGVFEFDRNSMGACDVARFKSFSYILSIGVEFLGNIAASGRGMKNANKDFIVEGGIIIPHMVSLLNFYKRARLKWKEVKEVETLIAEIIWALKIFTGVCLSKERTVKASTDLLKAPNAPEILLQELAETPNLSCRLDILNILIRVIESDPLNHPQRLRSIIFNGNNVTASFASILLDVIATTVNIKEASLKPIAKQIMMKAYALLLLLANSNLNCGNEIRGTWYAFTIMNSSWNYQMADFLWSVVEDSDLAKYVLEFITFVAAEESFRDCFSKDFNLIGAIRHLAEQVNENSAAAQSLLFSLTCETAIPFGSVTLL</sequence>
<dbReference type="AlphaFoldDB" id="A0A0N5ADA1"/>